<dbReference type="EMBL" id="FNGY01000003">
    <property type="protein sequence ID" value="SDM37528.1"/>
    <property type="molecule type" value="Genomic_DNA"/>
</dbReference>
<dbReference type="AlphaFoldDB" id="A0A1G9SPZ0"/>
<evidence type="ECO:0000313" key="2">
    <source>
        <dbReference type="Proteomes" id="UP000183200"/>
    </source>
</evidence>
<name>A0A1G9SPZ0_9SPHI</name>
<gene>
    <name evidence="1" type="ORF">SAMN05421820_103671</name>
</gene>
<proteinExistence type="predicted"/>
<reference evidence="2" key="1">
    <citation type="submission" date="2016-10" db="EMBL/GenBank/DDBJ databases">
        <authorList>
            <person name="Varghese N."/>
            <person name="Submissions S."/>
        </authorList>
    </citation>
    <scope>NUCLEOTIDE SEQUENCE [LARGE SCALE GENOMIC DNA]</scope>
    <source>
        <strain evidence="2">DSM 19110</strain>
    </source>
</reference>
<evidence type="ECO:0000313" key="1">
    <source>
        <dbReference type="EMBL" id="SDM37528.1"/>
    </source>
</evidence>
<sequence>MTNFSKKPLNFILMSIFSISLNVDGLVKYFNKSYVFRLYVYYLL</sequence>
<keyword evidence="2" id="KW-1185">Reference proteome</keyword>
<protein>
    <submittedName>
        <fullName evidence="1">Uncharacterized protein</fullName>
    </submittedName>
</protein>
<dbReference type="Proteomes" id="UP000183200">
    <property type="component" value="Unassembled WGS sequence"/>
</dbReference>
<accession>A0A1G9SPZ0</accession>
<organism evidence="1 2">
    <name type="scientific">Pedobacter steynii</name>
    <dbReference type="NCBI Taxonomy" id="430522"/>
    <lineage>
        <taxon>Bacteria</taxon>
        <taxon>Pseudomonadati</taxon>
        <taxon>Bacteroidota</taxon>
        <taxon>Sphingobacteriia</taxon>
        <taxon>Sphingobacteriales</taxon>
        <taxon>Sphingobacteriaceae</taxon>
        <taxon>Pedobacter</taxon>
    </lineage>
</organism>